<comment type="caution">
    <text evidence="3">The sequence shown here is derived from an EMBL/GenBank/DDBJ whole genome shotgun (WGS) entry which is preliminary data.</text>
</comment>
<dbReference type="InterPro" id="IPR002890">
    <property type="entry name" value="MG2"/>
</dbReference>
<protein>
    <recommendedName>
        <fullName evidence="2">Macroglobulin domain-containing protein</fullName>
    </recommendedName>
</protein>
<keyword evidence="4" id="KW-1185">Reference proteome</keyword>
<name>A0A2W7N277_9BACT</name>
<reference evidence="3 4" key="1">
    <citation type="submission" date="2018-06" db="EMBL/GenBank/DDBJ databases">
        <title>Genomic Encyclopedia of Archaeal and Bacterial Type Strains, Phase II (KMG-II): from individual species to whole genera.</title>
        <authorList>
            <person name="Goeker M."/>
        </authorList>
    </citation>
    <scope>NUCLEOTIDE SEQUENCE [LARGE SCALE GENOMIC DNA]</scope>
    <source>
        <strain evidence="3 4">DSM 6779</strain>
    </source>
</reference>
<accession>A0A2W7N277</accession>
<gene>
    <name evidence="3" type="ORF">LX69_03236</name>
</gene>
<evidence type="ECO:0000313" key="3">
    <source>
        <dbReference type="EMBL" id="PZX10974.1"/>
    </source>
</evidence>
<dbReference type="Gene3D" id="2.60.40.1930">
    <property type="match status" value="1"/>
</dbReference>
<feature type="domain" description="Macroglobulin" evidence="2">
    <location>
        <begin position="44"/>
        <end position="124"/>
    </location>
</feature>
<organism evidence="3 4">
    <name type="scientific">Breznakibacter xylanolyticus</name>
    <dbReference type="NCBI Taxonomy" id="990"/>
    <lineage>
        <taxon>Bacteria</taxon>
        <taxon>Pseudomonadati</taxon>
        <taxon>Bacteroidota</taxon>
        <taxon>Bacteroidia</taxon>
        <taxon>Marinilabiliales</taxon>
        <taxon>Marinilabiliaceae</taxon>
        <taxon>Breznakibacter</taxon>
    </lineage>
</organism>
<dbReference type="EMBL" id="QKZK01000044">
    <property type="protein sequence ID" value="PZX10974.1"/>
    <property type="molecule type" value="Genomic_DNA"/>
</dbReference>
<dbReference type="Proteomes" id="UP000249239">
    <property type="component" value="Unassembled WGS sequence"/>
</dbReference>
<evidence type="ECO:0000259" key="2">
    <source>
        <dbReference type="Pfam" id="PF01835"/>
    </source>
</evidence>
<dbReference type="RefSeq" id="WP_111447023.1">
    <property type="nucleotide sequence ID" value="NZ_QKZK01000044.1"/>
</dbReference>
<proteinExistence type="predicted"/>
<feature type="compositionally biased region" description="Low complexity" evidence="1">
    <location>
        <begin position="764"/>
        <end position="781"/>
    </location>
</feature>
<dbReference type="GO" id="GO:0004866">
    <property type="term" value="F:endopeptidase inhibitor activity"/>
    <property type="evidence" value="ECO:0007669"/>
    <property type="project" value="InterPro"/>
</dbReference>
<evidence type="ECO:0000313" key="4">
    <source>
        <dbReference type="Proteomes" id="UP000249239"/>
    </source>
</evidence>
<dbReference type="AlphaFoldDB" id="A0A2W7N277"/>
<feature type="region of interest" description="Disordered" evidence="1">
    <location>
        <begin position="756"/>
        <end position="781"/>
    </location>
</feature>
<evidence type="ECO:0000256" key="1">
    <source>
        <dbReference type="SAM" id="MobiDB-lite"/>
    </source>
</evidence>
<dbReference type="OrthoDB" id="679547at2"/>
<dbReference type="Pfam" id="PF01835">
    <property type="entry name" value="MG2"/>
    <property type="match status" value="1"/>
</dbReference>
<sequence>MKRIYTLPLLLMLVTQMTSQSKSTESSLLQNIKTHQTWHRQEKCFIHTDRPIYTGGETCWFSIWLMDASTHRLNHSERVAYVELADAHETPLIRQMIRMEKGIGQGSMLIPENLTAGTYTIRGYTNWMRNAGSDFFFRNTIAIVPPEVAPPATEAATPLPDTSPKAPTAADTTLMVRFFPEGGEIIEGVPCKVAYEAVSASGVPQMFTGIVTNKGGQMVASVTPIWAGRGFFTLTPEKGETYTLTLPRPEGTPRTFLIPPARPSGTGLWVEHSRTSPDLIVSVQSTVTASTDTLYLLTLQNGRPVTAQPLVMSNDIQSFRIDKALFEGGMVQLTLFDRLKRPVNERLVFIHQPSLRMSIHETDIPGQPRARARYRLEALYPDGRPAQGTFSVSVTDAQRIPEGAYTDCNMVNTLQLTSNMPGLIQQPNQFFANTHKSFLQTELLMLTNGWRRYEWHHVMTDTVRLPRFLEEPGLYVTGKLTRNHGPAPEGIDITMLVSEKMSYFNQKSDKTGRFTFLLNDFNDTMRAVVQTKNKLNNVADYNLEVHTNFRSQPDDSPRHRPLIWQHTPPLSPITPSQLAMELTQRMSHEMFVDTTDVSLNEVTVSAQNLKNVRGVMTQQFGPAQESVGQKQITDLNGERPWNSGLISLLNDAFPGMEIDLMDADLTSIRFRVKNKIQHRIFIYVDGQMAGASDDQGRLTHLLNQYGLEELISMDATVVESVDLIFPPVDKKGMQLHVLTDPANRAIAHIGGEALPNTSSSQGYSQASMTATTSPTPTNDPSSDAKVNFEANMNLFPKNHTSPIAVVAIYTKDGGGISTRARYKGIRHITLQGFSGTQTFYHPVYNGTDNSHILKDERNTLAWWPRVQTDSLGQADLIFYNSDVARQFRFEVNGLSTQGEAGALRWITDELSIDTPQTGAERNERRTDTEVQ</sequence>